<evidence type="ECO:0000313" key="1">
    <source>
        <dbReference type="EMBL" id="GLR85843.1"/>
    </source>
</evidence>
<evidence type="ECO:0000313" key="2">
    <source>
        <dbReference type="Proteomes" id="UP001156905"/>
    </source>
</evidence>
<organism evidence="1 2">
    <name type="scientific">Bradyrhizobium iriomotense</name>
    <dbReference type="NCBI Taxonomy" id="441950"/>
    <lineage>
        <taxon>Bacteria</taxon>
        <taxon>Pseudomonadati</taxon>
        <taxon>Pseudomonadota</taxon>
        <taxon>Alphaproteobacteria</taxon>
        <taxon>Hyphomicrobiales</taxon>
        <taxon>Nitrobacteraceae</taxon>
        <taxon>Bradyrhizobium</taxon>
    </lineage>
</organism>
<name>A0ABQ6AUH3_9BRAD</name>
<protein>
    <recommendedName>
        <fullName evidence="3">PIN domain-containing protein</fullName>
    </recommendedName>
</protein>
<gene>
    <name evidence="1" type="ORF">GCM10007857_25540</name>
</gene>
<accession>A0ABQ6AUH3</accession>
<keyword evidence="2" id="KW-1185">Reference proteome</keyword>
<proteinExistence type="predicted"/>
<dbReference type="Proteomes" id="UP001156905">
    <property type="component" value="Unassembled WGS sequence"/>
</dbReference>
<evidence type="ECO:0008006" key="3">
    <source>
        <dbReference type="Google" id="ProtNLM"/>
    </source>
</evidence>
<dbReference type="EMBL" id="BSOW01000007">
    <property type="protein sequence ID" value="GLR85843.1"/>
    <property type="molecule type" value="Genomic_DNA"/>
</dbReference>
<comment type="caution">
    <text evidence="1">The sequence shown here is derived from an EMBL/GenBank/DDBJ whole genome shotgun (WGS) entry which is preliminary data.</text>
</comment>
<reference evidence="2" key="1">
    <citation type="journal article" date="2019" name="Int. J. Syst. Evol. Microbiol.">
        <title>The Global Catalogue of Microorganisms (GCM) 10K type strain sequencing project: providing services to taxonomists for standard genome sequencing and annotation.</title>
        <authorList>
            <consortium name="The Broad Institute Genomics Platform"/>
            <consortium name="The Broad Institute Genome Sequencing Center for Infectious Disease"/>
            <person name="Wu L."/>
            <person name="Ma J."/>
        </authorList>
    </citation>
    <scope>NUCLEOTIDE SEQUENCE [LARGE SCALE GENOMIC DNA]</scope>
    <source>
        <strain evidence="2">NBRC 102520</strain>
    </source>
</reference>
<sequence>MPTPALSEVLIGAGDAAPSYLDILNKSARFKIAPFGSRAAVEAAARHREAIQAGDKREGSAGWAKVKFDRQIIAIAKVEGAERIYSEDSDVIRLGKAEGFQVYRLEDLEEPPPKTPDLFGGQ</sequence>